<dbReference type="EMBL" id="BIFQ01000002">
    <property type="protein sequence ID" value="GCE08811.1"/>
    <property type="molecule type" value="Genomic_DNA"/>
</dbReference>
<dbReference type="AlphaFoldDB" id="A0A401ZPM5"/>
<keyword evidence="1" id="KW-1133">Transmembrane helix</keyword>
<dbReference type="Proteomes" id="UP000287224">
    <property type="component" value="Unassembled WGS sequence"/>
</dbReference>
<accession>A0A401ZPM5</accession>
<protein>
    <submittedName>
        <fullName evidence="2">Uncharacterized protein</fullName>
    </submittedName>
</protein>
<proteinExistence type="predicted"/>
<reference evidence="3" key="1">
    <citation type="submission" date="2018-12" db="EMBL/GenBank/DDBJ databases">
        <title>Tengunoibacter tsumagoiensis gen. nov., sp. nov., Dictyobacter kobayashii sp. nov., D. alpinus sp. nov., and D. joshuensis sp. nov. and description of Dictyobacteraceae fam. nov. within the order Ktedonobacterales isolated from Tengu-no-mugimeshi.</title>
        <authorList>
            <person name="Wang C.M."/>
            <person name="Zheng Y."/>
            <person name="Sakai Y."/>
            <person name="Toyoda A."/>
            <person name="Minakuchi Y."/>
            <person name="Abe K."/>
            <person name="Yokota A."/>
            <person name="Yabe S."/>
        </authorList>
    </citation>
    <scope>NUCLEOTIDE SEQUENCE [LARGE SCALE GENOMIC DNA]</scope>
    <source>
        <strain evidence="3">S-27</strain>
    </source>
</reference>
<evidence type="ECO:0000256" key="1">
    <source>
        <dbReference type="SAM" id="Phobius"/>
    </source>
</evidence>
<organism evidence="2 3">
    <name type="scientific">Dictyobacter aurantiacus</name>
    <dbReference type="NCBI Taxonomy" id="1936993"/>
    <lineage>
        <taxon>Bacteria</taxon>
        <taxon>Bacillati</taxon>
        <taxon>Chloroflexota</taxon>
        <taxon>Ktedonobacteria</taxon>
        <taxon>Ktedonobacterales</taxon>
        <taxon>Dictyobacteraceae</taxon>
        <taxon>Dictyobacter</taxon>
    </lineage>
</organism>
<sequence length="59" mass="6843">MYSNYSLFITIGKVKGKIMEILFLLLGIIVMDIAALRWGNDSRDGIDSPEWLRSLQRHF</sequence>
<gene>
    <name evidence="2" type="ORF">KDAU_61400</name>
</gene>
<evidence type="ECO:0000313" key="2">
    <source>
        <dbReference type="EMBL" id="GCE08811.1"/>
    </source>
</evidence>
<evidence type="ECO:0000313" key="3">
    <source>
        <dbReference type="Proteomes" id="UP000287224"/>
    </source>
</evidence>
<feature type="transmembrane region" description="Helical" evidence="1">
    <location>
        <begin position="21"/>
        <end position="39"/>
    </location>
</feature>
<keyword evidence="3" id="KW-1185">Reference proteome</keyword>
<keyword evidence="1" id="KW-0472">Membrane</keyword>
<keyword evidence="1" id="KW-0812">Transmembrane</keyword>
<comment type="caution">
    <text evidence="2">The sequence shown here is derived from an EMBL/GenBank/DDBJ whole genome shotgun (WGS) entry which is preliminary data.</text>
</comment>
<name>A0A401ZPM5_9CHLR</name>